<accession>A0AAV3FSI4</accession>
<evidence type="ECO:0000313" key="1">
    <source>
        <dbReference type="EMBL" id="EIQ81922.1"/>
    </source>
</evidence>
<sequence length="43" mass="5278">MLTGTLQMMGYEFFFTFDEERLSLIPKEEEKDMIRHRSCQFNK</sequence>
<name>A0AAV3FSI4_STRCB</name>
<proteinExistence type="predicted"/>
<reference evidence="1 2" key="1">
    <citation type="journal article" date="2012" name="PLoS ONE">
        <title>Gene Repertoire Evolution of Streptococcus pyogenes Inferred from Phylogenomic Analysis with Streptococcus canis and Streptococcus dysgalactiae.</title>
        <authorList>
            <person name="Lefebure T."/>
            <person name="Richards V.P."/>
            <person name="Lang P."/>
            <person name="Pavinski-Bitar P."/>
            <person name="Stanhope M.J."/>
        </authorList>
    </citation>
    <scope>NUCLEOTIDE SEQUENCE [LARGE SCALE GENOMIC DNA]</scope>
    <source>
        <strain evidence="1 2">FSL Z3-227</strain>
    </source>
</reference>
<evidence type="ECO:0000313" key="2">
    <source>
        <dbReference type="Proteomes" id="UP000004423"/>
    </source>
</evidence>
<organism evidence="1 2">
    <name type="scientific">Streptococcus canis FSL Z3-227</name>
    <dbReference type="NCBI Taxonomy" id="482234"/>
    <lineage>
        <taxon>Bacteria</taxon>
        <taxon>Bacillati</taxon>
        <taxon>Bacillota</taxon>
        <taxon>Bacilli</taxon>
        <taxon>Lactobacillales</taxon>
        <taxon>Streptococcaceae</taxon>
        <taxon>Streptococcus</taxon>
    </lineage>
</organism>
<protein>
    <submittedName>
        <fullName evidence="1">Uncharacterized protein</fullName>
    </submittedName>
</protein>
<dbReference type="Proteomes" id="UP000004423">
    <property type="component" value="Unassembled WGS sequence"/>
</dbReference>
<gene>
    <name evidence="1" type="ORF">SCAZ3_05910</name>
</gene>
<dbReference type="EMBL" id="AIDX01000001">
    <property type="protein sequence ID" value="EIQ81922.1"/>
    <property type="molecule type" value="Genomic_DNA"/>
</dbReference>
<dbReference type="AlphaFoldDB" id="A0AAV3FSI4"/>
<comment type="caution">
    <text evidence="1">The sequence shown here is derived from an EMBL/GenBank/DDBJ whole genome shotgun (WGS) entry which is preliminary data.</text>
</comment>